<feature type="region of interest" description="Disordered" evidence="2">
    <location>
        <begin position="46"/>
        <end position="68"/>
    </location>
</feature>
<organism evidence="3 4">
    <name type="scientific">Sinorhizobium fredii (strain NBRC 101917 / NGR234)</name>
    <dbReference type="NCBI Taxonomy" id="394"/>
    <lineage>
        <taxon>Bacteria</taxon>
        <taxon>Pseudomonadati</taxon>
        <taxon>Pseudomonadota</taxon>
        <taxon>Alphaproteobacteria</taxon>
        <taxon>Hyphomicrobiales</taxon>
        <taxon>Rhizobiaceae</taxon>
        <taxon>Sinorhizobium/Ensifer group</taxon>
        <taxon>Sinorhizobium</taxon>
    </lineage>
</organism>
<dbReference type="PATRIC" id="fig|394.7.peg.595"/>
<reference evidence="4" key="1">
    <citation type="journal article" date="2004" name="J. Bacteriol.">
        <title>An evolutionary hot spot: the pNGR234b replicon of Rhizobium sp. strain NGR234.</title>
        <authorList>
            <person name="Streit W.R."/>
            <person name="Schmitz R.A."/>
            <person name="Perret X."/>
            <person name="Staehelin C."/>
            <person name="Deakin W.J."/>
            <person name="Raasch C."/>
            <person name="Liesegang H."/>
            <person name="Broughton W.J."/>
        </authorList>
    </citation>
    <scope>NUCLEOTIDE SEQUENCE [LARGE SCALE GENOMIC DNA]</scope>
    <source>
        <strain evidence="4">NBRC 101917 / NGR234</strain>
    </source>
</reference>
<keyword evidence="3" id="KW-0614">Plasmid</keyword>
<evidence type="ECO:0000313" key="4">
    <source>
        <dbReference type="Proteomes" id="UP000001054"/>
    </source>
</evidence>
<feature type="region of interest" description="Disordered" evidence="2">
    <location>
        <begin position="114"/>
        <end position="161"/>
    </location>
</feature>
<evidence type="ECO:0000256" key="2">
    <source>
        <dbReference type="SAM" id="MobiDB-lite"/>
    </source>
</evidence>
<accession>C3KN44</accession>
<evidence type="ECO:0000256" key="1">
    <source>
        <dbReference type="SAM" id="Coils"/>
    </source>
</evidence>
<keyword evidence="1" id="KW-0175">Coiled coil</keyword>
<gene>
    <name evidence="3" type="ordered locus">NGR_b01510</name>
</gene>
<protein>
    <submittedName>
        <fullName evidence="3">Uncharacterized protein</fullName>
    </submittedName>
</protein>
<name>C3KN44_SINFN</name>
<geneLocation type="plasmid" evidence="4">
    <name>sym pNGR234b</name>
</geneLocation>
<dbReference type="AlphaFoldDB" id="C3KN44"/>
<dbReference type="OrthoDB" id="8454019at2"/>
<dbReference type="RefSeq" id="WP_012706219.1">
    <property type="nucleotide sequence ID" value="NC_012586.1"/>
</dbReference>
<keyword evidence="4" id="KW-1185">Reference proteome</keyword>
<feature type="coiled-coil region" evidence="1">
    <location>
        <begin position="168"/>
        <end position="203"/>
    </location>
</feature>
<dbReference type="Proteomes" id="UP000001054">
    <property type="component" value="Plasmid pNGR234b"/>
</dbReference>
<sequence>MKTPQRRFVVEFKSGRRQPKAQTKSIWGDTDLKALARDVEETASHLFNSDEALGTPDSVEPRLADPVDAEPVNGLADDAGVALAAIPIADGAEVEISKHHGADHPAEAVVQGREIQPTAQPRTTGTETPRRRAKRAPAQTIAQNSKPGHKDRDAQIGSVDNPVSRDELAALDADNKRLKRLLAERLREQNLWLNKKLERFNAD</sequence>
<dbReference type="EMBL" id="CP000874">
    <property type="protein sequence ID" value="ACP21617.1"/>
    <property type="molecule type" value="Genomic_DNA"/>
</dbReference>
<evidence type="ECO:0000313" key="3">
    <source>
        <dbReference type="EMBL" id="ACP21617.1"/>
    </source>
</evidence>
<proteinExistence type="predicted"/>
<dbReference type="HOGENOM" id="CLU_1348176_0_0_5"/>
<reference evidence="3 4" key="2">
    <citation type="journal article" date="2009" name="Appl. Environ. Microbiol.">
        <title>Rhizobium sp. strain NGR234 possesses a remarkable number of secretion systems.</title>
        <authorList>
            <person name="Schmeisser C."/>
            <person name="Liesegang H."/>
            <person name="Krysciak D."/>
            <person name="Bakkou N."/>
            <person name="Le Quere A."/>
            <person name="Wollherr A."/>
            <person name="Heinemeyer I."/>
            <person name="Morgenstern B."/>
            <person name="Pommerening-Roeser A."/>
            <person name="Flores M."/>
            <person name="Palacios R."/>
            <person name="Brenner S."/>
            <person name="Gottschalk G."/>
            <person name="Schmitz R.A."/>
            <person name="Broughton W.J."/>
            <person name="Perret X."/>
            <person name="Strittmatter A.W."/>
            <person name="Streit W.R."/>
        </authorList>
    </citation>
    <scope>NUCLEOTIDE SEQUENCE [LARGE SCALE GENOMIC DNA]</scope>
    <source>
        <strain evidence="4">NBRC 101917 / NGR234</strain>
    </source>
</reference>
<dbReference type="KEGG" id="rhi:NGR_b01510"/>